<proteinExistence type="inferred from homology"/>
<dbReference type="InterPro" id="IPR050834">
    <property type="entry name" value="Glycosyltransf_2"/>
</dbReference>
<keyword evidence="2 6" id="KW-0328">Glycosyltransferase</keyword>
<dbReference type="Pfam" id="PF00535">
    <property type="entry name" value="Glycos_transf_2"/>
    <property type="match status" value="1"/>
</dbReference>
<dbReference type="GO" id="GO:0016757">
    <property type="term" value="F:glycosyltransferase activity"/>
    <property type="evidence" value="ECO:0007669"/>
    <property type="project" value="UniProtKB-KW"/>
</dbReference>
<feature type="domain" description="Glycosyltransferase 2-like" evidence="5">
    <location>
        <begin position="7"/>
        <end position="173"/>
    </location>
</feature>
<dbReference type="InterPro" id="IPR001173">
    <property type="entry name" value="Glyco_trans_2-like"/>
</dbReference>
<dbReference type="SUPFAM" id="SSF53448">
    <property type="entry name" value="Nucleotide-diphospho-sugar transferases"/>
    <property type="match status" value="1"/>
</dbReference>
<evidence type="ECO:0000256" key="1">
    <source>
        <dbReference type="ARBA" id="ARBA00006739"/>
    </source>
</evidence>
<dbReference type="EC" id="2.4.-.-" evidence="6"/>
<protein>
    <submittedName>
        <fullName evidence="6">Glycosyltransferase</fullName>
        <ecNumber evidence="6">2.4.-.-</ecNumber>
    </submittedName>
</protein>
<organism evidence="6 7">
    <name type="scientific">Candidatus Phocaeicola faecigallinarum</name>
    <dbReference type="NCBI Taxonomy" id="2838732"/>
    <lineage>
        <taxon>Bacteria</taxon>
        <taxon>Pseudomonadati</taxon>
        <taxon>Bacteroidota</taxon>
        <taxon>Bacteroidia</taxon>
        <taxon>Bacteroidales</taxon>
        <taxon>Bacteroidaceae</taxon>
        <taxon>Phocaeicola</taxon>
    </lineage>
</organism>
<dbReference type="InterPro" id="IPR029044">
    <property type="entry name" value="Nucleotide-diphossugar_trans"/>
</dbReference>
<reference evidence="6" key="1">
    <citation type="journal article" date="2021" name="PeerJ">
        <title>Extensive microbial diversity within the chicken gut microbiome revealed by metagenomics and culture.</title>
        <authorList>
            <person name="Gilroy R."/>
            <person name="Ravi A."/>
            <person name="Getino M."/>
            <person name="Pursley I."/>
            <person name="Horton D.L."/>
            <person name="Alikhan N.F."/>
            <person name="Baker D."/>
            <person name="Gharbi K."/>
            <person name="Hall N."/>
            <person name="Watson M."/>
            <person name="Adriaenssens E.M."/>
            <person name="Foster-Nyarko E."/>
            <person name="Jarju S."/>
            <person name="Secka A."/>
            <person name="Antonio M."/>
            <person name="Oren A."/>
            <person name="Chaudhuri R.R."/>
            <person name="La Ragione R."/>
            <person name="Hildebrand F."/>
            <person name="Pallen M.J."/>
        </authorList>
    </citation>
    <scope>NUCLEOTIDE SEQUENCE</scope>
    <source>
        <strain evidence="6">G4-2901</strain>
    </source>
</reference>
<feature type="transmembrane region" description="Helical" evidence="4">
    <location>
        <begin position="245"/>
        <end position="264"/>
    </location>
</feature>
<keyword evidence="4" id="KW-1133">Transmembrane helix</keyword>
<dbReference type="PANTHER" id="PTHR43685:SF5">
    <property type="entry name" value="GLYCOSYLTRANSFERASE EPSE-RELATED"/>
    <property type="match status" value="1"/>
</dbReference>
<name>A0A948TDQ6_9BACT</name>
<comment type="similarity">
    <text evidence="1">Belongs to the glycosyltransferase 2 family.</text>
</comment>
<dbReference type="Proteomes" id="UP000783796">
    <property type="component" value="Unassembled WGS sequence"/>
</dbReference>
<keyword evidence="4" id="KW-0472">Membrane</keyword>
<keyword evidence="4" id="KW-0812">Transmembrane</keyword>
<reference evidence="6" key="2">
    <citation type="submission" date="2021-04" db="EMBL/GenBank/DDBJ databases">
        <authorList>
            <person name="Gilroy R."/>
        </authorList>
    </citation>
    <scope>NUCLEOTIDE SEQUENCE</scope>
    <source>
        <strain evidence="6">G4-2901</strain>
    </source>
</reference>
<evidence type="ECO:0000313" key="6">
    <source>
        <dbReference type="EMBL" id="MBU3839107.1"/>
    </source>
</evidence>
<evidence type="ECO:0000256" key="3">
    <source>
        <dbReference type="ARBA" id="ARBA00022679"/>
    </source>
</evidence>
<evidence type="ECO:0000256" key="2">
    <source>
        <dbReference type="ARBA" id="ARBA00022676"/>
    </source>
</evidence>
<sequence>MTNLVGVLISVYKADNPNYLRLALDSILNQTYKNIHLLIGIDGNVGEEITNTLYEFEKWNNVSIFWHKENRGLACVLNDNIAEGEKLGCDFYARMDADDIALPDRFEKQLNFLLENKDIDVVGGAIEEIDENSQFRGKKIEYPLTHDECRRFFRYRDPMAHPATFFRKSYFEKCGGYRNEYRKNQDTMLWFDGFMNGCRFANLSDTVLHFRVNDDFFKNRRNGLDRAKKMLKDRFIMNKALHYDISANIFACCMFFMTISPSWLKKILYKIR</sequence>
<evidence type="ECO:0000256" key="4">
    <source>
        <dbReference type="SAM" id="Phobius"/>
    </source>
</evidence>
<dbReference type="EMBL" id="JAHLFW010000104">
    <property type="protein sequence ID" value="MBU3839107.1"/>
    <property type="molecule type" value="Genomic_DNA"/>
</dbReference>
<dbReference type="Gene3D" id="3.90.550.10">
    <property type="entry name" value="Spore Coat Polysaccharide Biosynthesis Protein SpsA, Chain A"/>
    <property type="match status" value="1"/>
</dbReference>
<dbReference type="AlphaFoldDB" id="A0A948TDQ6"/>
<gene>
    <name evidence="6" type="ORF">H9777_12520</name>
</gene>
<evidence type="ECO:0000259" key="5">
    <source>
        <dbReference type="Pfam" id="PF00535"/>
    </source>
</evidence>
<dbReference type="PANTHER" id="PTHR43685">
    <property type="entry name" value="GLYCOSYLTRANSFERASE"/>
    <property type="match status" value="1"/>
</dbReference>
<comment type="caution">
    <text evidence="6">The sequence shown here is derived from an EMBL/GenBank/DDBJ whole genome shotgun (WGS) entry which is preliminary data.</text>
</comment>
<evidence type="ECO:0000313" key="7">
    <source>
        <dbReference type="Proteomes" id="UP000783796"/>
    </source>
</evidence>
<accession>A0A948TDQ6</accession>
<keyword evidence="3 6" id="KW-0808">Transferase</keyword>